<evidence type="ECO:0000313" key="2">
    <source>
        <dbReference type="EMBL" id="KAK2183162.1"/>
    </source>
</evidence>
<dbReference type="Pfam" id="PF04749">
    <property type="entry name" value="PLAC8"/>
    <property type="match status" value="1"/>
</dbReference>
<comment type="similarity">
    <text evidence="1">Belongs to the cornifelin family.</text>
</comment>
<dbReference type="InterPro" id="IPR006461">
    <property type="entry name" value="PLAC_motif_containing"/>
</dbReference>
<dbReference type="AlphaFoldDB" id="A0AAD9L4M0"/>
<sequence length="105" mass="11584">MGEWQHGLCSCFDNPKLCIITYFIPCYTAGKNAEAIGKNCLVWGCLSMLAPCFLAMVRSDMREQKSIEGSFLMDIVMSWFCGLCVVIQMGQEVGGGAQAQSIDRE</sequence>
<evidence type="ECO:0000313" key="3">
    <source>
        <dbReference type="Proteomes" id="UP001209878"/>
    </source>
</evidence>
<gene>
    <name evidence="2" type="ORF">NP493_322g02055</name>
</gene>
<organism evidence="2 3">
    <name type="scientific">Ridgeia piscesae</name>
    <name type="common">Tubeworm</name>
    <dbReference type="NCBI Taxonomy" id="27915"/>
    <lineage>
        <taxon>Eukaryota</taxon>
        <taxon>Metazoa</taxon>
        <taxon>Spiralia</taxon>
        <taxon>Lophotrochozoa</taxon>
        <taxon>Annelida</taxon>
        <taxon>Polychaeta</taxon>
        <taxon>Sedentaria</taxon>
        <taxon>Canalipalpata</taxon>
        <taxon>Sabellida</taxon>
        <taxon>Siboglinidae</taxon>
        <taxon>Ridgeia</taxon>
    </lineage>
</organism>
<proteinExistence type="inferred from homology"/>
<keyword evidence="3" id="KW-1185">Reference proteome</keyword>
<protein>
    <submittedName>
        <fullName evidence="2">Uncharacterized protein</fullName>
    </submittedName>
</protein>
<dbReference type="Proteomes" id="UP001209878">
    <property type="component" value="Unassembled WGS sequence"/>
</dbReference>
<dbReference type="NCBIfam" id="TIGR01571">
    <property type="entry name" value="A_thal_Cys_rich"/>
    <property type="match status" value="1"/>
</dbReference>
<dbReference type="PANTHER" id="PTHR15907">
    <property type="entry name" value="DUF614 FAMILY PROTEIN-RELATED"/>
    <property type="match status" value="1"/>
</dbReference>
<comment type="caution">
    <text evidence="2">The sequence shown here is derived from an EMBL/GenBank/DDBJ whole genome shotgun (WGS) entry which is preliminary data.</text>
</comment>
<evidence type="ECO:0000256" key="1">
    <source>
        <dbReference type="ARBA" id="ARBA00009024"/>
    </source>
</evidence>
<dbReference type="EMBL" id="JAODUO010000321">
    <property type="protein sequence ID" value="KAK2183162.1"/>
    <property type="molecule type" value="Genomic_DNA"/>
</dbReference>
<accession>A0AAD9L4M0</accession>
<name>A0AAD9L4M0_RIDPI</name>
<reference evidence="2" key="1">
    <citation type="journal article" date="2023" name="Mol. Biol. Evol.">
        <title>Third-Generation Sequencing Reveals the Adaptive Role of the Epigenome in Three Deep-Sea Polychaetes.</title>
        <authorList>
            <person name="Perez M."/>
            <person name="Aroh O."/>
            <person name="Sun Y."/>
            <person name="Lan Y."/>
            <person name="Juniper S.K."/>
            <person name="Young C.R."/>
            <person name="Angers B."/>
            <person name="Qian P.Y."/>
        </authorList>
    </citation>
    <scope>NUCLEOTIDE SEQUENCE</scope>
    <source>
        <strain evidence="2">R07B-5</strain>
    </source>
</reference>